<dbReference type="KEGG" id="gbc:GbCGDNIH3_1673"/>
<evidence type="ECO:0000313" key="3">
    <source>
        <dbReference type="Proteomes" id="UP000019438"/>
    </source>
</evidence>
<proteinExistence type="predicted"/>
<dbReference type="NCBIfam" id="TIGR00738">
    <property type="entry name" value="rrf2_super"/>
    <property type="match status" value="1"/>
</dbReference>
<keyword evidence="1" id="KW-0238">DNA-binding</keyword>
<evidence type="ECO:0000313" key="2">
    <source>
        <dbReference type="EMBL" id="AHJ63573.1"/>
    </source>
</evidence>
<dbReference type="Gene3D" id="1.10.10.10">
    <property type="entry name" value="Winged helix-like DNA-binding domain superfamily/Winged helix DNA-binding domain"/>
    <property type="match status" value="1"/>
</dbReference>
<dbReference type="GO" id="GO:0003677">
    <property type="term" value="F:DNA binding"/>
    <property type="evidence" value="ECO:0007669"/>
    <property type="project" value="UniProtKB-KW"/>
</dbReference>
<dbReference type="AlphaFoldDB" id="A0AAN0REU9"/>
<dbReference type="InterPro" id="IPR000944">
    <property type="entry name" value="Tscrpt_reg_Rrf2"/>
</dbReference>
<organism evidence="2 3">
    <name type="scientific">Granulibacter bethesdensis</name>
    <dbReference type="NCBI Taxonomy" id="364410"/>
    <lineage>
        <taxon>Bacteria</taxon>
        <taxon>Pseudomonadati</taxon>
        <taxon>Pseudomonadota</taxon>
        <taxon>Alphaproteobacteria</taxon>
        <taxon>Acetobacterales</taxon>
        <taxon>Acetobacteraceae</taxon>
        <taxon>Granulibacter</taxon>
    </lineage>
</organism>
<dbReference type="PANTHER" id="PTHR33221:SF4">
    <property type="entry name" value="HTH-TYPE TRANSCRIPTIONAL REPRESSOR NSRR"/>
    <property type="match status" value="1"/>
</dbReference>
<dbReference type="GO" id="GO:0003700">
    <property type="term" value="F:DNA-binding transcription factor activity"/>
    <property type="evidence" value="ECO:0007669"/>
    <property type="project" value="TreeGrafter"/>
</dbReference>
<gene>
    <name evidence="2" type="ORF">GbCGDNIH3_1673</name>
</gene>
<dbReference type="PROSITE" id="PS51197">
    <property type="entry name" value="HTH_RRF2_2"/>
    <property type="match status" value="1"/>
</dbReference>
<dbReference type="Pfam" id="PF02082">
    <property type="entry name" value="Rrf2"/>
    <property type="match status" value="1"/>
</dbReference>
<evidence type="ECO:0000256" key="1">
    <source>
        <dbReference type="ARBA" id="ARBA00023125"/>
    </source>
</evidence>
<dbReference type="Proteomes" id="UP000019438">
    <property type="component" value="Chromosome"/>
</dbReference>
<name>A0AAN0REU9_9PROT</name>
<reference evidence="3" key="1">
    <citation type="submission" date="2012-06" db="EMBL/GenBank/DDBJ databases">
        <title>Genome analysis of multiple Granulibacter bethesdensis isolates demonstrates substantial genome diversity.</title>
        <authorList>
            <person name="Greenberg D.E."/>
            <person name="Porcella S.F."/>
            <person name="Zarember K."/>
            <person name="Zelazny A.M."/>
            <person name="Bruno D."/>
            <person name="Martens C."/>
            <person name="Barbian K.D."/>
            <person name="Jaske E."/>
            <person name="Holland S.M."/>
        </authorList>
    </citation>
    <scope>NUCLEOTIDE SEQUENCE [LARGE SCALE GENOMIC DNA]</scope>
    <source>
        <strain evidence="3">CGDNIH3</strain>
    </source>
</reference>
<dbReference type="InterPro" id="IPR036388">
    <property type="entry name" value="WH-like_DNA-bd_sf"/>
</dbReference>
<sequence length="141" mass="15506">MKFTRYTDYAVRVMIYLSVNQDRVVQIAEIARVYDISHNHLMKVVQGLVSAGLVSSVRGRSGGLLLGRPADQITVGELVRRTEDGFHLVECADCAARPGCQAPSILAEATKAFLAVLDRYTLSDVVRDKSIAHAAFNLRVM</sequence>
<dbReference type="InterPro" id="IPR036390">
    <property type="entry name" value="WH_DNA-bd_sf"/>
</dbReference>
<dbReference type="PANTHER" id="PTHR33221">
    <property type="entry name" value="WINGED HELIX-TURN-HELIX TRANSCRIPTIONAL REGULATOR, RRF2 FAMILY"/>
    <property type="match status" value="1"/>
</dbReference>
<dbReference type="EMBL" id="CP003181">
    <property type="protein sequence ID" value="AHJ63573.1"/>
    <property type="molecule type" value="Genomic_DNA"/>
</dbReference>
<dbReference type="GO" id="GO:0005829">
    <property type="term" value="C:cytosol"/>
    <property type="evidence" value="ECO:0007669"/>
    <property type="project" value="TreeGrafter"/>
</dbReference>
<dbReference type="RefSeq" id="WP_025287074.1">
    <property type="nucleotide sequence ID" value="NZ_CP003181.2"/>
</dbReference>
<protein>
    <submittedName>
        <fullName evidence="2">Rrf2 family protein</fullName>
    </submittedName>
</protein>
<dbReference type="SUPFAM" id="SSF46785">
    <property type="entry name" value="Winged helix' DNA-binding domain"/>
    <property type="match status" value="1"/>
</dbReference>
<accession>A0AAN0REU9</accession>